<evidence type="ECO:0000256" key="1">
    <source>
        <dbReference type="ARBA" id="ARBA00004141"/>
    </source>
</evidence>
<comment type="subcellular location">
    <subcellularLocation>
        <location evidence="1">Membrane</location>
        <topology evidence="1">Multi-pass membrane protein</topology>
    </subcellularLocation>
</comment>
<dbReference type="GO" id="GO:0016020">
    <property type="term" value="C:membrane"/>
    <property type="evidence" value="ECO:0007669"/>
    <property type="project" value="UniProtKB-SubCell"/>
</dbReference>
<evidence type="ECO:0000256" key="5">
    <source>
        <dbReference type="SAM" id="MobiDB-lite"/>
    </source>
</evidence>
<organism evidence="7 8">
    <name type="scientific">Tuber borchii</name>
    <name type="common">White truffle</name>
    <dbReference type="NCBI Taxonomy" id="42251"/>
    <lineage>
        <taxon>Eukaryota</taxon>
        <taxon>Fungi</taxon>
        <taxon>Dikarya</taxon>
        <taxon>Ascomycota</taxon>
        <taxon>Pezizomycotina</taxon>
        <taxon>Pezizomycetes</taxon>
        <taxon>Pezizales</taxon>
        <taxon>Tuberaceae</taxon>
        <taxon>Tuber</taxon>
    </lineage>
</organism>
<keyword evidence="2 6" id="KW-0812">Transmembrane</keyword>
<reference evidence="7 8" key="1">
    <citation type="submission" date="2017-04" db="EMBL/GenBank/DDBJ databases">
        <title>Draft genome sequence of Tuber borchii Vittad., a whitish edible truffle.</title>
        <authorList>
            <consortium name="DOE Joint Genome Institute"/>
            <person name="Murat C."/>
            <person name="Kuo A."/>
            <person name="Barry K.W."/>
            <person name="Clum A."/>
            <person name="Dockter R.B."/>
            <person name="Fauchery L."/>
            <person name="Iotti M."/>
            <person name="Kohler A."/>
            <person name="Labutti K."/>
            <person name="Lindquist E.A."/>
            <person name="Lipzen A."/>
            <person name="Ohm R.A."/>
            <person name="Wang M."/>
            <person name="Grigoriev I.V."/>
            <person name="Zambonelli A."/>
            <person name="Martin F.M."/>
        </authorList>
    </citation>
    <scope>NUCLEOTIDE SEQUENCE [LARGE SCALE GENOMIC DNA]</scope>
    <source>
        <strain evidence="7 8">Tbo3840</strain>
    </source>
</reference>
<accession>A0A2T6ZKK8</accession>
<evidence type="ECO:0000256" key="2">
    <source>
        <dbReference type="ARBA" id="ARBA00022692"/>
    </source>
</evidence>
<evidence type="ECO:0000256" key="6">
    <source>
        <dbReference type="SAM" id="Phobius"/>
    </source>
</evidence>
<gene>
    <name evidence="7" type="ORF">B9Z19DRAFT_1089201</name>
</gene>
<dbReference type="PANTHER" id="PTHR11785">
    <property type="entry name" value="AMINO ACID TRANSPORTER"/>
    <property type="match status" value="1"/>
</dbReference>
<evidence type="ECO:0000256" key="4">
    <source>
        <dbReference type="ARBA" id="ARBA00023136"/>
    </source>
</evidence>
<dbReference type="STRING" id="42251.A0A2T6ZKK8"/>
<feature type="transmembrane region" description="Helical" evidence="6">
    <location>
        <begin position="102"/>
        <end position="124"/>
    </location>
</feature>
<feature type="transmembrane region" description="Helical" evidence="6">
    <location>
        <begin position="522"/>
        <end position="542"/>
    </location>
</feature>
<feature type="transmembrane region" description="Helical" evidence="6">
    <location>
        <begin position="228"/>
        <end position="251"/>
    </location>
</feature>
<dbReference type="InterPro" id="IPR050598">
    <property type="entry name" value="AminoAcid_Transporter"/>
</dbReference>
<proteinExistence type="predicted"/>
<evidence type="ECO:0000313" key="7">
    <source>
        <dbReference type="EMBL" id="PUU76021.1"/>
    </source>
</evidence>
<feature type="transmembrane region" description="Helical" evidence="6">
    <location>
        <begin position="445"/>
        <end position="470"/>
    </location>
</feature>
<dbReference type="EMBL" id="NESQ01000207">
    <property type="protein sequence ID" value="PUU76021.1"/>
    <property type="molecule type" value="Genomic_DNA"/>
</dbReference>
<feature type="region of interest" description="Disordered" evidence="5">
    <location>
        <begin position="609"/>
        <end position="630"/>
    </location>
</feature>
<dbReference type="OrthoDB" id="5982228at2759"/>
<name>A0A2T6ZKK8_TUBBO</name>
<dbReference type="Gene3D" id="1.20.1740.10">
    <property type="entry name" value="Amino acid/polyamine transporter I"/>
    <property type="match status" value="1"/>
</dbReference>
<evidence type="ECO:0000256" key="3">
    <source>
        <dbReference type="ARBA" id="ARBA00022989"/>
    </source>
</evidence>
<feature type="compositionally biased region" description="Basic and acidic residues" evidence="5">
    <location>
        <begin position="1"/>
        <end position="13"/>
    </location>
</feature>
<keyword evidence="8" id="KW-1185">Reference proteome</keyword>
<feature type="transmembrane region" description="Helical" evidence="6">
    <location>
        <begin position="482"/>
        <end position="502"/>
    </location>
</feature>
<feature type="region of interest" description="Disordered" evidence="5">
    <location>
        <begin position="1"/>
        <end position="31"/>
    </location>
</feature>
<dbReference type="InterPro" id="IPR002293">
    <property type="entry name" value="AA/rel_permease1"/>
</dbReference>
<feature type="transmembrane region" description="Helical" evidence="6">
    <location>
        <begin position="318"/>
        <end position="339"/>
    </location>
</feature>
<keyword evidence="3 6" id="KW-1133">Transmembrane helix</keyword>
<dbReference type="AlphaFoldDB" id="A0A2T6ZKK8"/>
<dbReference type="Proteomes" id="UP000244722">
    <property type="component" value="Unassembled WGS sequence"/>
</dbReference>
<sequence length="630" mass="68852">MLGHFGPKDRDSVELSSSDGGDVSSCAPPRQAFGDFEAEFPTANGQSDDPTVYDTQTFIIPEERKLGYWSTAAVIANKMIGTGIFSTPSTILLAVGTPAGTLLLWCFGALLAYCGMDVFLELGTALPRSGGEKVYLERMYRKPKYIATCVYAVQFVLLGNMAGNAISCAAHFLRATNPDRYSINIQLQPEGTPLPAPPPDGLLKGLAIGVITVNCLIHLYWPKFGGKYLMTAFAVLKILLLVLVIIGGIAAGAGKGYKNPEKTNFYGDGAWKRDDAGHTPGGWAAALLAVSSTTRSWENANYVLGEVRKPAKTLRRSAPIAVLGVAVLYILANIAYFAALPTKVIRNGGVTVAADFFLDVYGGNAFATVIIPLCIAASAFGNVLAVTFANSRVKQELGKEGVLPWSRFWASDKPFGTPGAALLLHWIFSVIIVSGPSSEDAYDFFIWVFTYSQTWVSLFIGCGLFYLRYSSSEDWAAERTDYHAWLPCTFIFCLSSAFLLVAPFVPNEYEGKRSLLTNSIPYYVFPTVGCCVLASGFIYWFGFAKIWPKIGFTIEVERTEDEFGHEVIKYKHVKRQRETHAEASSTSALPQFRDERLMSQMKEVFPGTSQDVENSAHGYPPRAHVHPKSS</sequence>
<feature type="transmembrane region" description="Helical" evidence="6">
    <location>
        <begin position="415"/>
        <end position="433"/>
    </location>
</feature>
<dbReference type="PANTHER" id="PTHR11785:SF382">
    <property type="entry name" value="LOW-AFFINITY METHIONINE PERMEASE"/>
    <property type="match status" value="1"/>
</dbReference>
<dbReference type="Pfam" id="PF13520">
    <property type="entry name" value="AA_permease_2"/>
    <property type="match status" value="1"/>
</dbReference>
<evidence type="ECO:0000313" key="8">
    <source>
        <dbReference type="Proteomes" id="UP000244722"/>
    </source>
</evidence>
<comment type="caution">
    <text evidence="7">The sequence shown here is derived from an EMBL/GenBank/DDBJ whole genome shotgun (WGS) entry which is preliminary data.</text>
</comment>
<keyword evidence="4 6" id="KW-0472">Membrane</keyword>
<protein>
    <submittedName>
        <fullName evidence="7">Amino acid permease-domain-containing protein</fullName>
    </submittedName>
</protein>
<feature type="transmembrane region" description="Helical" evidence="6">
    <location>
        <begin position="145"/>
        <end position="173"/>
    </location>
</feature>
<feature type="transmembrane region" description="Helical" evidence="6">
    <location>
        <begin position="202"/>
        <end position="221"/>
    </location>
</feature>
<feature type="transmembrane region" description="Helical" evidence="6">
    <location>
        <begin position="365"/>
        <end position="389"/>
    </location>
</feature>
<dbReference type="GO" id="GO:0015179">
    <property type="term" value="F:L-amino acid transmembrane transporter activity"/>
    <property type="evidence" value="ECO:0007669"/>
    <property type="project" value="TreeGrafter"/>
</dbReference>